<keyword evidence="15" id="KW-0066">ATP synthesis</keyword>
<dbReference type="CDD" id="cd01136">
    <property type="entry name" value="ATPase_flagellum-secretory_path_III"/>
    <property type="match status" value="1"/>
</dbReference>
<evidence type="ECO:0000256" key="13">
    <source>
        <dbReference type="ARBA" id="ARBA00023065"/>
    </source>
</evidence>
<evidence type="ECO:0000256" key="14">
    <source>
        <dbReference type="ARBA" id="ARBA00023225"/>
    </source>
</evidence>
<dbReference type="SUPFAM" id="SSF52540">
    <property type="entry name" value="P-loop containing nucleoside triphosphate hydrolases"/>
    <property type="match status" value="1"/>
</dbReference>
<evidence type="ECO:0000259" key="17">
    <source>
        <dbReference type="SMART" id="SM00382"/>
    </source>
</evidence>
<feature type="domain" description="AAA+ ATPase" evidence="17">
    <location>
        <begin position="186"/>
        <end position="370"/>
    </location>
</feature>
<dbReference type="GO" id="GO:0030257">
    <property type="term" value="C:type III protein secretion system complex"/>
    <property type="evidence" value="ECO:0007669"/>
    <property type="project" value="InterPro"/>
</dbReference>
<sequence>MAGIISSCLFRGILMNLRFTQFLKKFSSVENRIEKLSDIVNYGRLISINGLVLEVIGLLKTPIGSECLIERKIDGKNIYMNAEVIGFSGEKTLLLSFEEINGVFPGARVCVKPGNYGIVKKMPLGMKLLGRVLDGRGQPLDQLPKIDYKYYTAIKNCSINPLNRTPITEVLDTGIRAINGLLTIGRGQKIGIFSSSGIGKSILLGMMAKYTQADVIIIALIGERGREVKEFIENILGAEGLSRSVVIAAPADVSPLLKIQAASYATNIAEYFYKNNKHVLLIMDSLTRYAMAQREIALSLGELPISKGYPSSIFSKIPTLVERTGIANKNKASITSFYTVLTEDEDEQDPVSHLARSILDGHIILSRYYADLGHYPAIDIKSSISRVMPNIISAKQYSQAFYFKKLVSSYQRNRDLINIGAYINGTDLVLDHAIKIWPKLEKFLQQGISEKSDYFFSCQALNEIFI</sequence>
<dbReference type="EC" id="7.1.2.2" evidence="3"/>
<evidence type="ECO:0000256" key="12">
    <source>
        <dbReference type="ARBA" id="ARBA00022967"/>
    </source>
</evidence>
<dbReference type="Gene3D" id="3.40.50.12240">
    <property type="match status" value="1"/>
</dbReference>
<evidence type="ECO:0000256" key="15">
    <source>
        <dbReference type="ARBA" id="ARBA00023310"/>
    </source>
</evidence>
<accession>A0A4D6XV64</accession>
<dbReference type="GO" id="GO:0030254">
    <property type="term" value="P:protein secretion by the type III secretion system"/>
    <property type="evidence" value="ECO:0007669"/>
    <property type="project" value="InterPro"/>
</dbReference>
<dbReference type="Pfam" id="PF00006">
    <property type="entry name" value="ATP-synt_ab"/>
    <property type="match status" value="1"/>
</dbReference>
<dbReference type="InterPro" id="IPR003593">
    <property type="entry name" value="AAA+_ATPase"/>
</dbReference>
<dbReference type="FunFam" id="3.40.50.12240:FF:000002">
    <property type="entry name" value="Flagellum-specific ATP synthase FliI"/>
    <property type="match status" value="1"/>
</dbReference>
<dbReference type="InterPro" id="IPR040627">
    <property type="entry name" value="T3SS_ATPase_C"/>
</dbReference>
<evidence type="ECO:0000256" key="3">
    <source>
        <dbReference type="ARBA" id="ARBA00012473"/>
    </source>
</evidence>
<dbReference type="CDD" id="cd18117">
    <property type="entry name" value="ATP-synt_flagellum-secretory_path_III_N"/>
    <property type="match status" value="1"/>
</dbReference>
<dbReference type="SMART" id="SM00382">
    <property type="entry name" value="AAA"/>
    <property type="match status" value="1"/>
</dbReference>
<dbReference type="Proteomes" id="UP000298660">
    <property type="component" value="Chromosome"/>
</dbReference>
<keyword evidence="14" id="KW-1006">Bacterial flagellum protein export</keyword>
<evidence type="ECO:0000256" key="9">
    <source>
        <dbReference type="ARBA" id="ARBA00022795"/>
    </source>
</evidence>
<evidence type="ECO:0000256" key="11">
    <source>
        <dbReference type="ARBA" id="ARBA00022927"/>
    </source>
</evidence>
<comment type="similarity">
    <text evidence="2">Belongs to the ATPase alpha/beta chains family.</text>
</comment>
<keyword evidence="6" id="KW-0963">Cytoplasm</keyword>
<keyword evidence="12" id="KW-1278">Translocase</keyword>
<keyword evidence="9" id="KW-1005">Bacterial flagellum biogenesis</keyword>
<dbReference type="GO" id="GO:0016887">
    <property type="term" value="F:ATP hydrolysis activity"/>
    <property type="evidence" value="ECO:0007669"/>
    <property type="project" value="InterPro"/>
</dbReference>
<dbReference type="OrthoDB" id="9148544at2"/>
<dbReference type="RefSeq" id="WP_158339280.1">
    <property type="nucleotide sequence ID" value="NZ_CP034891.1"/>
</dbReference>
<dbReference type="GO" id="GO:0046933">
    <property type="term" value="F:proton-transporting ATP synthase activity, rotational mechanism"/>
    <property type="evidence" value="ECO:0007669"/>
    <property type="project" value="TreeGrafter"/>
</dbReference>
<keyword evidence="8" id="KW-0375">Hydrogen ion transport</keyword>
<reference evidence="18 19" key="2">
    <citation type="submission" date="2019-05" db="EMBL/GenBank/DDBJ databases">
        <title>Genome evolution of the obligate endosymbiont Buchnera aphidicola.</title>
        <authorList>
            <person name="Moran N.A."/>
        </authorList>
    </citation>
    <scope>NUCLEOTIDE SEQUENCE [LARGE SCALE GENOMIC DNA]</scope>
    <source>
        <strain evidence="18 19">Ala</strain>
    </source>
</reference>
<dbReference type="EMBL" id="CP034891">
    <property type="protein sequence ID" value="QCI17491.1"/>
    <property type="molecule type" value="Genomic_DNA"/>
</dbReference>
<dbReference type="GO" id="GO:0044781">
    <property type="term" value="P:bacterial-type flagellum organization"/>
    <property type="evidence" value="ECO:0007669"/>
    <property type="project" value="UniProtKB-KW"/>
</dbReference>
<evidence type="ECO:0000256" key="16">
    <source>
        <dbReference type="ARBA" id="ARBA00037170"/>
    </source>
</evidence>
<comment type="subcellular location">
    <subcellularLocation>
        <location evidence="1">Cytoplasm</location>
    </subcellularLocation>
</comment>
<evidence type="ECO:0000313" key="19">
    <source>
        <dbReference type="Proteomes" id="UP000298660"/>
    </source>
</evidence>
<dbReference type="NCBIfam" id="TIGR01026">
    <property type="entry name" value="fliI_yscN"/>
    <property type="match status" value="1"/>
</dbReference>
<dbReference type="Pfam" id="PF18269">
    <property type="entry name" value="T3SS_ATPase_C"/>
    <property type="match status" value="1"/>
</dbReference>
<dbReference type="GO" id="GO:0005737">
    <property type="term" value="C:cytoplasm"/>
    <property type="evidence" value="ECO:0007669"/>
    <property type="project" value="UniProtKB-SubCell"/>
</dbReference>
<comment type="function">
    <text evidence="16">Probable catalytic subunit of a protein translocase for flagellum-specific export, or a proton translocase involved in local circuits at the flagellum. May be involved in a specialized protein export pathway that proceeds without signal peptide cleavage.</text>
</comment>
<evidence type="ECO:0000256" key="2">
    <source>
        <dbReference type="ARBA" id="ARBA00008936"/>
    </source>
</evidence>
<keyword evidence="5" id="KW-0813">Transport</keyword>
<keyword evidence="10" id="KW-0067">ATP-binding</keyword>
<evidence type="ECO:0000256" key="7">
    <source>
        <dbReference type="ARBA" id="ARBA00022741"/>
    </source>
</evidence>
<dbReference type="GO" id="GO:0005524">
    <property type="term" value="F:ATP binding"/>
    <property type="evidence" value="ECO:0007669"/>
    <property type="project" value="UniProtKB-KW"/>
</dbReference>
<reference evidence="18 19" key="1">
    <citation type="submission" date="2018-12" db="EMBL/GenBank/DDBJ databases">
        <authorList>
            <person name="Chong R.A."/>
        </authorList>
    </citation>
    <scope>NUCLEOTIDE SEQUENCE [LARGE SCALE GENOMIC DNA]</scope>
    <source>
        <strain evidence="18 19">Ala</strain>
    </source>
</reference>
<proteinExistence type="inferred from homology"/>
<evidence type="ECO:0000256" key="6">
    <source>
        <dbReference type="ARBA" id="ARBA00022490"/>
    </source>
</evidence>
<protein>
    <recommendedName>
        <fullName evidence="4">Flagellum-specific ATP synthase</fullName>
        <ecNumber evidence="3">7.1.2.2</ecNumber>
    </recommendedName>
</protein>
<keyword evidence="13" id="KW-0406">Ion transport</keyword>
<dbReference type="InterPro" id="IPR000194">
    <property type="entry name" value="ATPase_F1/V1/A1_a/bsu_nucl-bd"/>
</dbReference>
<evidence type="ECO:0000256" key="4">
    <source>
        <dbReference type="ARBA" id="ARBA00020580"/>
    </source>
</evidence>
<organism evidence="18 19">
    <name type="scientific">Buchnera aphidicola</name>
    <name type="common">Acyrthosiphon lactucae</name>
    <dbReference type="NCBI Taxonomy" id="1241832"/>
    <lineage>
        <taxon>Bacteria</taxon>
        <taxon>Pseudomonadati</taxon>
        <taxon>Pseudomonadota</taxon>
        <taxon>Gammaproteobacteria</taxon>
        <taxon>Enterobacterales</taxon>
        <taxon>Erwiniaceae</taxon>
        <taxon>Buchnera</taxon>
    </lineage>
</organism>
<evidence type="ECO:0000256" key="1">
    <source>
        <dbReference type="ARBA" id="ARBA00004496"/>
    </source>
</evidence>
<gene>
    <name evidence="18" type="ORF">D9V61_00380</name>
</gene>
<dbReference type="PANTHER" id="PTHR15184:SF81">
    <property type="entry name" value="FLAGELLUM-SPECIFIC ATP SYNTHASE"/>
    <property type="match status" value="1"/>
</dbReference>
<dbReference type="InterPro" id="IPR027417">
    <property type="entry name" value="P-loop_NTPase"/>
</dbReference>
<dbReference type="AlphaFoldDB" id="A0A4D6XV64"/>
<evidence type="ECO:0000313" key="18">
    <source>
        <dbReference type="EMBL" id="QCI17491.1"/>
    </source>
</evidence>
<evidence type="ECO:0000256" key="8">
    <source>
        <dbReference type="ARBA" id="ARBA00022781"/>
    </source>
</evidence>
<keyword evidence="7" id="KW-0547">Nucleotide-binding</keyword>
<evidence type="ECO:0000256" key="5">
    <source>
        <dbReference type="ARBA" id="ARBA00022448"/>
    </source>
</evidence>
<name>A0A4D6XV64_9GAMM</name>
<dbReference type="InterPro" id="IPR050053">
    <property type="entry name" value="ATPase_alpha/beta_chains"/>
</dbReference>
<dbReference type="InterPro" id="IPR005714">
    <property type="entry name" value="ATPase_T3SS_FliI/YscN"/>
</dbReference>
<keyword evidence="11" id="KW-0653">Protein transport</keyword>
<evidence type="ECO:0000256" key="10">
    <source>
        <dbReference type="ARBA" id="ARBA00022840"/>
    </source>
</evidence>
<dbReference type="PANTHER" id="PTHR15184">
    <property type="entry name" value="ATP SYNTHASE"/>
    <property type="match status" value="1"/>
</dbReference>